<keyword evidence="7" id="KW-1185">Reference proteome</keyword>
<evidence type="ECO:0000259" key="5">
    <source>
        <dbReference type="PROSITE" id="PS51344"/>
    </source>
</evidence>
<evidence type="ECO:0000256" key="2">
    <source>
        <dbReference type="ARBA" id="ARBA00023015"/>
    </source>
</evidence>
<comment type="similarity">
    <text evidence="1">Belongs to the TFIIE alpha subunit family.</text>
</comment>
<dbReference type="InterPro" id="IPR002853">
    <property type="entry name" value="TFIIE_asu"/>
</dbReference>
<dbReference type="Gene3D" id="3.30.40.10">
    <property type="entry name" value="Zinc/RING finger domain, C3HC4 (zinc finger)"/>
    <property type="match status" value="1"/>
</dbReference>
<dbReference type="PROSITE" id="PS51344">
    <property type="entry name" value="HTH_TFE_IIE"/>
    <property type="match status" value="1"/>
</dbReference>
<protein>
    <recommendedName>
        <fullName evidence="5">HTH TFE/IIEalpha-type domain-containing protein</fullName>
    </recommendedName>
</protein>
<feature type="compositionally biased region" description="Acidic residues" evidence="4">
    <location>
        <begin position="359"/>
        <end position="376"/>
    </location>
</feature>
<dbReference type="GO" id="GO:0005673">
    <property type="term" value="C:transcription factor TFIIE complex"/>
    <property type="evidence" value="ECO:0007669"/>
    <property type="project" value="TreeGrafter"/>
</dbReference>
<dbReference type="Proteomes" id="UP000267821">
    <property type="component" value="Unassembled WGS sequence"/>
</dbReference>
<dbReference type="SUPFAM" id="SSF57783">
    <property type="entry name" value="Zinc beta-ribbon"/>
    <property type="match status" value="1"/>
</dbReference>
<dbReference type="InParanoid" id="A0A3N4LU49"/>
<dbReference type="InterPro" id="IPR024550">
    <property type="entry name" value="TFIIEa/SarR/Rpc3_HTH_dom"/>
</dbReference>
<dbReference type="InterPro" id="IPR013083">
    <property type="entry name" value="Znf_RING/FYVE/PHD"/>
</dbReference>
<evidence type="ECO:0000313" key="7">
    <source>
        <dbReference type="Proteomes" id="UP000267821"/>
    </source>
</evidence>
<organism evidence="6 7">
    <name type="scientific">Terfezia boudieri ATCC MYA-4762</name>
    <dbReference type="NCBI Taxonomy" id="1051890"/>
    <lineage>
        <taxon>Eukaryota</taxon>
        <taxon>Fungi</taxon>
        <taxon>Dikarya</taxon>
        <taxon>Ascomycota</taxon>
        <taxon>Pezizomycotina</taxon>
        <taxon>Pezizomycetes</taxon>
        <taxon>Pezizales</taxon>
        <taxon>Pezizaceae</taxon>
        <taxon>Terfezia</taxon>
    </lineage>
</organism>
<keyword evidence="2" id="KW-0805">Transcription regulation</keyword>
<feature type="compositionally biased region" description="Acidic residues" evidence="4">
    <location>
        <begin position="449"/>
        <end position="464"/>
    </location>
</feature>
<dbReference type="GO" id="GO:0006367">
    <property type="term" value="P:transcription initiation at RNA polymerase II promoter"/>
    <property type="evidence" value="ECO:0007669"/>
    <property type="project" value="InterPro"/>
</dbReference>
<evidence type="ECO:0000313" key="6">
    <source>
        <dbReference type="EMBL" id="RPB24171.1"/>
    </source>
</evidence>
<dbReference type="InterPro" id="IPR017919">
    <property type="entry name" value="TFIIE/TFIIEa_HTH"/>
</dbReference>
<gene>
    <name evidence="6" type="ORF">L211DRAFT_857432</name>
</gene>
<keyword evidence="3" id="KW-0804">Transcription</keyword>
<feature type="domain" description="HTH TFE/IIEalpha-type" evidence="5">
    <location>
        <begin position="4"/>
        <end position="95"/>
    </location>
</feature>
<dbReference type="SMART" id="SM00531">
    <property type="entry name" value="TFIIE"/>
    <property type="match status" value="1"/>
</dbReference>
<dbReference type="EMBL" id="ML121543">
    <property type="protein sequence ID" value="RPB24171.1"/>
    <property type="molecule type" value="Genomic_DNA"/>
</dbReference>
<evidence type="ECO:0000256" key="3">
    <source>
        <dbReference type="ARBA" id="ARBA00023163"/>
    </source>
</evidence>
<feature type="region of interest" description="Disordered" evidence="4">
    <location>
        <begin position="353"/>
        <end position="464"/>
    </location>
</feature>
<dbReference type="FunCoup" id="A0A3N4LU49">
    <property type="interactions" value="129"/>
</dbReference>
<dbReference type="Pfam" id="PF02002">
    <property type="entry name" value="TFIIE_alpha"/>
    <property type="match status" value="1"/>
</dbReference>
<dbReference type="AlphaFoldDB" id="A0A3N4LU49"/>
<evidence type="ECO:0000256" key="1">
    <source>
        <dbReference type="ARBA" id="ARBA00008947"/>
    </source>
</evidence>
<dbReference type="InterPro" id="IPR039997">
    <property type="entry name" value="TFE"/>
</dbReference>
<accession>A0A3N4LU49</accession>
<evidence type="ECO:0000256" key="4">
    <source>
        <dbReference type="SAM" id="MobiDB-lite"/>
    </source>
</evidence>
<proteinExistence type="inferred from homology"/>
<dbReference type="PANTHER" id="PTHR13097">
    <property type="entry name" value="TRANSCRIPTION INITIATION FACTOR IIE, ALPHA SUBUNIT"/>
    <property type="match status" value="1"/>
</dbReference>
<dbReference type="OrthoDB" id="361102at2759"/>
<reference evidence="6 7" key="1">
    <citation type="journal article" date="2018" name="Nat. Ecol. Evol.">
        <title>Pezizomycetes genomes reveal the molecular basis of ectomycorrhizal truffle lifestyle.</title>
        <authorList>
            <person name="Murat C."/>
            <person name="Payen T."/>
            <person name="Noel B."/>
            <person name="Kuo A."/>
            <person name="Morin E."/>
            <person name="Chen J."/>
            <person name="Kohler A."/>
            <person name="Krizsan K."/>
            <person name="Balestrini R."/>
            <person name="Da Silva C."/>
            <person name="Montanini B."/>
            <person name="Hainaut M."/>
            <person name="Levati E."/>
            <person name="Barry K.W."/>
            <person name="Belfiori B."/>
            <person name="Cichocki N."/>
            <person name="Clum A."/>
            <person name="Dockter R.B."/>
            <person name="Fauchery L."/>
            <person name="Guy J."/>
            <person name="Iotti M."/>
            <person name="Le Tacon F."/>
            <person name="Lindquist E.A."/>
            <person name="Lipzen A."/>
            <person name="Malagnac F."/>
            <person name="Mello A."/>
            <person name="Molinier V."/>
            <person name="Miyauchi S."/>
            <person name="Poulain J."/>
            <person name="Riccioni C."/>
            <person name="Rubini A."/>
            <person name="Sitrit Y."/>
            <person name="Splivallo R."/>
            <person name="Traeger S."/>
            <person name="Wang M."/>
            <person name="Zifcakova L."/>
            <person name="Wipf D."/>
            <person name="Zambonelli A."/>
            <person name="Paolocci F."/>
            <person name="Nowrousian M."/>
            <person name="Ottonello S."/>
            <person name="Baldrian P."/>
            <person name="Spatafora J.W."/>
            <person name="Henrissat B."/>
            <person name="Nagy L.G."/>
            <person name="Aury J.M."/>
            <person name="Wincker P."/>
            <person name="Grigoriev I.V."/>
            <person name="Bonfante P."/>
            <person name="Martin F.M."/>
        </authorList>
    </citation>
    <scope>NUCLEOTIDE SEQUENCE [LARGE SCALE GENOMIC DNA]</scope>
    <source>
        <strain evidence="6 7">ATCC MYA-4762</strain>
    </source>
</reference>
<sequence length="464" mass="50352">MDVAKALVRCVARAFYDVKHVLVIDALMIHNALRDDDMGYLLGLQTKDLHKLCGKLKEDRMLHVHTRLETKENQQRPVNRTYYYVDFRATIDAVKYRMHKVVKDVERKMNKDADAKGYVCPRCNKQFGPLDIVTLIATPLGFECDRCTTELVDDDDSAEVKSSQERLGRLMDQLKPVIDLLKKIDDVVVPQNEFDDAIRNCIPVSRVKNLLTGAVVTSGYAGVPGGVGGGVDARDVPYAKSGVNSNAAAPLEITFTSGEEKSAQDRAAESAKRSMQMEQNALPVWHTQSTVSGEITKLGLREAAARQEREGFLGGGTTTEDVAKKVGGEGVGAGVGAEVDAIQEYYAAMAAQKARERAEEDEEEEEEEAEEEEFEDVVTTKVTLAPGVNGGGGARQGCKEEESDSSSSSLGGKKAGCGIALSQLGNGPPTKKVKVVSPPNPLPTKPAADEDDEDDEDDEFEDAI</sequence>
<name>A0A3N4LU49_9PEZI</name>
<dbReference type="PANTHER" id="PTHR13097:SF7">
    <property type="entry name" value="GENERAL TRANSCRIPTION FACTOR IIE SUBUNIT 1"/>
    <property type="match status" value="1"/>
</dbReference>
<dbReference type="STRING" id="1051890.A0A3N4LU49"/>